<keyword evidence="2" id="KW-0812">Transmembrane</keyword>
<proteinExistence type="predicted"/>
<feature type="compositionally biased region" description="Pro residues" evidence="5">
    <location>
        <begin position="169"/>
        <end position="178"/>
    </location>
</feature>
<feature type="region of interest" description="Disordered" evidence="5">
    <location>
        <begin position="166"/>
        <end position="192"/>
    </location>
</feature>
<protein>
    <submittedName>
        <fullName evidence="6">Phage holin family protein</fullName>
    </submittedName>
</protein>
<keyword evidence="7" id="KW-1185">Reference proteome</keyword>
<organism evidence="6 7">
    <name type="scientific">Hymenobacter aranciens</name>
    <dbReference type="NCBI Taxonomy" id="3063996"/>
    <lineage>
        <taxon>Bacteria</taxon>
        <taxon>Pseudomonadati</taxon>
        <taxon>Bacteroidota</taxon>
        <taxon>Cytophagia</taxon>
        <taxon>Cytophagales</taxon>
        <taxon>Hymenobacteraceae</taxon>
        <taxon>Hymenobacter</taxon>
    </lineage>
</organism>
<evidence type="ECO:0000256" key="4">
    <source>
        <dbReference type="ARBA" id="ARBA00023136"/>
    </source>
</evidence>
<evidence type="ECO:0000313" key="7">
    <source>
        <dbReference type="Proteomes" id="UP001176429"/>
    </source>
</evidence>
<keyword evidence="3" id="KW-1133">Transmembrane helix</keyword>
<dbReference type="RefSeq" id="WP_305009291.1">
    <property type="nucleotide sequence ID" value="NZ_JAUQSY010000029.1"/>
</dbReference>
<comment type="subcellular location">
    <subcellularLocation>
        <location evidence="1">Membrane</location>
        <topology evidence="1">Multi-pass membrane protein</topology>
    </subcellularLocation>
</comment>
<keyword evidence="4" id="KW-0472">Membrane</keyword>
<name>A0ABT9BHT2_9BACT</name>
<evidence type="ECO:0000256" key="3">
    <source>
        <dbReference type="ARBA" id="ARBA00022989"/>
    </source>
</evidence>
<dbReference type="EMBL" id="JAUQSY010000029">
    <property type="protein sequence ID" value="MDO7877830.1"/>
    <property type="molecule type" value="Genomic_DNA"/>
</dbReference>
<evidence type="ECO:0000256" key="5">
    <source>
        <dbReference type="SAM" id="MobiDB-lite"/>
    </source>
</evidence>
<evidence type="ECO:0000313" key="6">
    <source>
        <dbReference type="EMBL" id="MDO7877830.1"/>
    </source>
</evidence>
<evidence type="ECO:0000256" key="2">
    <source>
        <dbReference type="ARBA" id="ARBA00022692"/>
    </source>
</evidence>
<dbReference type="Proteomes" id="UP001176429">
    <property type="component" value="Unassembled WGS sequence"/>
</dbReference>
<sequence>MRLFLTFLATSKWLQSLALGVVLTPVLAIVQKYIFADFEFLRYLGVLIVVDTTLGVRRHWLAHTISSRGFSRLFQKSGIYLALLVLTHVLSSFTVHGEPNLFFKWFDTFMYSCMMAREALSILEHAALIEPRLVPKALLKRLALVSEEGIEAAMAAMPATQLSTAPLSAAPPVPPIPSPTDASPLNTSRYDA</sequence>
<reference evidence="6" key="1">
    <citation type="submission" date="2023-07" db="EMBL/GenBank/DDBJ databases">
        <authorList>
            <person name="Kim M.K."/>
        </authorList>
    </citation>
    <scope>NUCLEOTIDE SEQUENCE</scope>
    <source>
        <strain evidence="6">ASUV-10-1</strain>
    </source>
</reference>
<evidence type="ECO:0000256" key="1">
    <source>
        <dbReference type="ARBA" id="ARBA00004141"/>
    </source>
</evidence>
<comment type="caution">
    <text evidence="6">The sequence shown here is derived from an EMBL/GenBank/DDBJ whole genome shotgun (WGS) entry which is preliminary data.</text>
</comment>
<dbReference type="InterPro" id="IPR006480">
    <property type="entry name" value="Phage_holin_4_1"/>
</dbReference>
<accession>A0ABT9BHT2</accession>
<dbReference type="Pfam" id="PF05105">
    <property type="entry name" value="Phage_holin_4_1"/>
    <property type="match status" value="1"/>
</dbReference>
<gene>
    <name evidence="6" type="ORF">Q5H93_24045</name>
</gene>